<sequence>MSDRKLTQPEILSEDLQMLAQQVQQAAERRQEDCIALLSLLRLLEKLHQDIRDTLFSEALPNNRQKLYNLLRDIEGSGGWPYIQRMKLRSLCQQLEALEPDPSTNRISADQ</sequence>
<dbReference type="EMBL" id="JBHZOL010000021">
    <property type="protein sequence ID" value="MFE4105197.1"/>
    <property type="molecule type" value="Genomic_DNA"/>
</dbReference>
<proteinExistence type="predicted"/>
<evidence type="ECO:0000313" key="2">
    <source>
        <dbReference type="Proteomes" id="UP001600165"/>
    </source>
</evidence>
<comment type="caution">
    <text evidence="1">The sequence shown here is derived from an EMBL/GenBank/DDBJ whole genome shotgun (WGS) entry which is preliminary data.</text>
</comment>
<dbReference type="Proteomes" id="UP001600165">
    <property type="component" value="Unassembled WGS sequence"/>
</dbReference>
<dbReference type="RefSeq" id="WP_377961344.1">
    <property type="nucleotide sequence ID" value="NZ_JBHZOL010000021.1"/>
</dbReference>
<reference evidence="1 2" key="1">
    <citation type="submission" date="2024-10" db="EMBL/GenBank/DDBJ databases">
        <authorList>
            <person name="Ratan Roy A."/>
            <person name="Morales Sandoval P.H."/>
            <person name="De Los Santos Villalobos S."/>
            <person name="Chakraborty S."/>
            <person name="Mukherjee J."/>
        </authorList>
    </citation>
    <scope>NUCLEOTIDE SEQUENCE [LARGE SCALE GENOMIC DNA]</scope>
    <source>
        <strain evidence="1 2">S1</strain>
    </source>
</reference>
<keyword evidence="2" id="KW-1185">Reference proteome</keyword>
<gene>
    <name evidence="1" type="ORF">ACFVKH_02840</name>
</gene>
<accession>A0ABW6IAL0</accession>
<organism evidence="1 2">
    <name type="scientific">Almyronema epifaneia S1</name>
    <dbReference type="NCBI Taxonomy" id="2991925"/>
    <lineage>
        <taxon>Bacteria</taxon>
        <taxon>Bacillati</taxon>
        <taxon>Cyanobacteriota</taxon>
        <taxon>Cyanophyceae</taxon>
        <taxon>Nodosilineales</taxon>
        <taxon>Nodosilineaceae</taxon>
        <taxon>Almyronema</taxon>
        <taxon>Almyronema epifaneia</taxon>
    </lineage>
</organism>
<protein>
    <submittedName>
        <fullName evidence="1">Uncharacterized protein</fullName>
    </submittedName>
</protein>
<name>A0ABW6IAL0_9CYAN</name>
<evidence type="ECO:0000313" key="1">
    <source>
        <dbReference type="EMBL" id="MFE4105197.1"/>
    </source>
</evidence>